<keyword evidence="9" id="KW-0902">Two-component regulatory system</keyword>
<dbReference type="InterPro" id="IPR003594">
    <property type="entry name" value="HATPase_dom"/>
</dbReference>
<proteinExistence type="predicted"/>
<comment type="catalytic activity">
    <reaction evidence="1">
        <text>ATP + protein L-histidine = ADP + protein N-phospho-L-histidine.</text>
        <dbReference type="EC" id="2.7.13.3"/>
    </reaction>
</comment>
<evidence type="ECO:0000256" key="5">
    <source>
        <dbReference type="ARBA" id="ARBA00022679"/>
    </source>
</evidence>
<dbReference type="Pfam" id="PF00512">
    <property type="entry name" value="HisKA"/>
    <property type="match status" value="1"/>
</dbReference>
<reference evidence="14 15" key="1">
    <citation type="submission" date="2024-07" db="EMBL/GenBank/DDBJ databases">
        <title>Draft Genome Sequence of Ferrimicrobium acidiphilum Strain YE2023, Isolated from a Pulp of Bioleach Reactor.</title>
        <authorList>
            <person name="Elkina Y.A."/>
            <person name="Bulaeva A.G."/>
            <person name="Beletsky A.V."/>
            <person name="Mardanov A.V."/>
        </authorList>
    </citation>
    <scope>NUCLEOTIDE SEQUENCE [LARGE SCALE GENOMIC DNA]</scope>
    <source>
        <strain evidence="14 15">YE2023</strain>
    </source>
</reference>
<organism evidence="14 15">
    <name type="scientific">Ferrimicrobium acidiphilum</name>
    <dbReference type="NCBI Taxonomy" id="121039"/>
    <lineage>
        <taxon>Bacteria</taxon>
        <taxon>Bacillati</taxon>
        <taxon>Actinomycetota</taxon>
        <taxon>Acidimicrobiia</taxon>
        <taxon>Acidimicrobiales</taxon>
        <taxon>Acidimicrobiaceae</taxon>
        <taxon>Ferrimicrobium</taxon>
    </lineage>
</organism>
<dbReference type="CDD" id="cd00082">
    <property type="entry name" value="HisKA"/>
    <property type="match status" value="1"/>
</dbReference>
<dbReference type="Proteomes" id="UP001560267">
    <property type="component" value="Unassembled WGS sequence"/>
</dbReference>
<evidence type="ECO:0000256" key="8">
    <source>
        <dbReference type="ARBA" id="ARBA00022989"/>
    </source>
</evidence>
<feature type="domain" description="Histidine kinase" evidence="12">
    <location>
        <begin position="259"/>
        <end position="473"/>
    </location>
</feature>
<evidence type="ECO:0000256" key="7">
    <source>
        <dbReference type="ARBA" id="ARBA00022777"/>
    </source>
</evidence>
<evidence type="ECO:0000256" key="3">
    <source>
        <dbReference type="ARBA" id="ARBA00012438"/>
    </source>
</evidence>
<name>A0ABV3Y063_9ACTN</name>
<dbReference type="Gene3D" id="6.10.340.10">
    <property type="match status" value="1"/>
</dbReference>
<accession>A0ABV3Y063</accession>
<dbReference type="PROSITE" id="PS50109">
    <property type="entry name" value="HIS_KIN"/>
    <property type="match status" value="1"/>
</dbReference>
<keyword evidence="7 14" id="KW-0418">Kinase</keyword>
<gene>
    <name evidence="14" type="ORF">AB6A68_03745</name>
</gene>
<dbReference type="InterPro" id="IPR003660">
    <property type="entry name" value="HAMP_dom"/>
</dbReference>
<evidence type="ECO:0000313" key="15">
    <source>
        <dbReference type="Proteomes" id="UP001560267"/>
    </source>
</evidence>
<evidence type="ECO:0000256" key="9">
    <source>
        <dbReference type="ARBA" id="ARBA00023012"/>
    </source>
</evidence>
<dbReference type="GO" id="GO:0016301">
    <property type="term" value="F:kinase activity"/>
    <property type="evidence" value="ECO:0007669"/>
    <property type="project" value="UniProtKB-KW"/>
</dbReference>
<dbReference type="PANTHER" id="PTHR43547">
    <property type="entry name" value="TWO-COMPONENT HISTIDINE KINASE"/>
    <property type="match status" value="1"/>
</dbReference>
<dbReference type="Pfam" id="PF02518">
    <property type="entry name" value="HATPase_c"/>
    <property type="match status" value="1"/>
</dbReference>
<keyword evidence="8 11" id="KW-1133">Transmembrane helix</keyword>
<protein>
    <recommendedName>
        <fullName evidence="3">histidine kinase</fullName>
        <ecNumber evidence="3">2.7.13.3</ecNumber>
    </recommendedName>
</protein>
<evidence type="ECO:0000256" key="11">
    <source>
        <dbReference type="SAM" id="Phobius"/>
    </source>
</evidence>
<feature type="region of interest" description="Disordered" evidence="10">
    <location>
        <begin position="456"/>
        <end position="488"/>
    </location>
</feature>
<feature type="transmembrane region" description="Helical" evidence="11">
    <location>
        <begin position="28"/>
        <end position="48"/>
    </location>
</feature>
<comment type="caution">
    <text evidence="14">The sequence shown here is derived from an EMBL/GenBank/DDBJ whole genome shotgun (WGS) entry which is preliminary data.</text>
</comment>
<keyword evidence="11" id="KW-0472">Membrane</keyword>
<evidence type="ECO:0000256" key="1">
    <source>
        <dbReference type="ARBA" id="ARBA00000085"/>
    </source>
</evidence>
<evidence type="ECO:0000256" key="2">
    <source>
        <dbReference type="ARBA" id="ARBA00004236"/>
    </source>
</evidence>
<dbReference type="InterPro" id="IPR004358">
    <property type="entry name" value="Sig_transdc_His_kin-like_C"/>
</dbReference>
<dbReference type="PROSITE" id="PS50885">
    <property type="entry name" value="HAMP"/>
    <property type="match status" value="1"/>
</dbReference>
<dbReference type="SMART" id="SM00387">
    <property type="entry name" value="HATPase_c"/>
    <property type="match status" value="1"/>
</dbReference>
<dbReference type="SMART" id="SM00388">
    <property type="entry name" value="HisKA"/>
    <property type="match status" value="1"/>
</dbReference>
<feature type="domain" description="HAMP" evidence="13">
    <location>
        <begin position="197"/>
        <end position="251"/>
    </location>
</feature>
<sequence>MTRFRSRPSGGLAIAWRKQPSIRSTVRLGLLGTAIITVLIGGVGTILISREVVVHQSQAFLLRSASALAILFARASHRFVHPFLAAAGVGRLRLIPLSSRGTPLVALPPQLPAHSIDGSLLVSGHYQSGVIHNEVFVAYPVQSSLSSDGRLAGRHPHMFALLLTRPLPSIDGPVIFVIGAVLVTAIIAVLLSDHYTAHISRTLDRLVHRANRVASGHFDDEESDTKPQEIELAHLDDAISSMIASLRAASEVESTYILAISHDLRTPLTSIRGFAEAIIDEAVTSPTETAKTIEREARRIERLINDLIALARLRASDYTLTSQRVDLNELLNHLIETVAPVAERKGLTLSATLPNESTPLDVDPERLLQLLGNLLDNALKYARSEVLVQLNAHEFAIEVTITDDGAGMSRALQEQLFTHQLNPTPGRDGTVGSGLGLLIVGRLAALMGITVHAESPASATGGTRLTVRLPRQPTPAHSAPKTAPLTPR</sequence>
<keyword evidence="5" id="KW-0808">Transferase</keyword>
<dbReference type="EC" id="2.7.13.3" evidence="3"/>
<evidence type="ECO:0000256" key="10">
    <source>
        <dbReference type="SAM" id="MobiDB-lite"/>
    </source>
</evidence>
<dbReference type="InterPro" id="IPR003661">
    <property type="entry name" value="HisK_dim/P_dom"/>
</dbReference>
<keyword evidence="4" id="KW-0597">Phosphoprotein</keyword>
<evidence type="ECO:0000256" key="4">
    <source>
        <dbReference type="ARBA" id="ARBA00022553"/>
    </source>
</evidence>
<dbReference type="Gene3D" id="1.10.287.130">
    <property type="match status" value="1"/>
</dbReference>
<keyword evidence="6 11" id="KW-0812">Transmembrane</keyword>
<dbReference type="Gene3D" id="3.30.565.10">
    <property type="entry name" value="Histidine kinase-like ATPase, C-terminal domain"/>
    <property type="match status" value="1"/>
</dbReference>
<feature type="transmembrane region" description="Helical" evidence="11">
    <location>
        <begin position="174"/>
        <end position="192"/>
    </location>
</feature>
<dbReference type="InterPro" id="IPR036890">
    <property type="entry name" value="HATPase_C_sf"/>
</dbReference>
<dbReference type="InterPro" id="IPR036097">
    <property type="entry name" value="HisK_dim/P_sf"/>
</dbReference>
<dbReference type="SUPFAM" id="SSF47384">
    <property type="entry name" value="Homodimeric domain of signal transducing histidine kinase"/>
    <property type="match status" value="1"/>
</dbReference>
<evidence type="ECO:0000259" key="12">
    <source>
        <dbReference type="PROSITE" id="PS50109"/>
    </source>
</evidence>
<dbReference type="InterPro" id="IPR005467">
    <property type="entry name" value="His_kinase_dom"/>
</dbReference>
<evidence type="ECO:0000259" key="13">
    <source>
        <dbReference type="PROSITE" id="PS50885"/>
    </source>
</evidence>
<dbReference type="EMBL" id="JBFSHR010000008">
    <property type="protein sequence ID" value="MEX6428948.1"/>
    <property type="molecule type" value="Genomic_DNA"/>
</dbReference>
<keyword evidence="15" id="KW-1185">Reference proteome</keyword>
<dbReference type="PRINTS" id="PR00344">
    <property type="entry name" value="BCTRLSENSOR"/>
</dbReference>
<evidence type="ECO:0000313" key="14">
    <source>
        <dbReference type="EMBL" id="MEX6428948.1"/>
    </source>
</evidence>
<dbReference type="PANTHER" id="PTHR43547:SF2">
    <property type="entry name" value="HYBRID SIGNAL TRANSDUCTION HISTIDINE KINASE C"/>
    <property type="match status" value="1"/>
</dbReference>
<dbReference type="RefSeq" id="WP_369084269.1">
    <property type="nucleotide sequence ID" value="NZ_JBFSHR010000008.1"/>
</dbReference>
<comment type="subcellular location">
    <subcellularLocation>
        <location evidence="2">Cell membrane</location>
    </subcellularLocation>
</comment>
<evidence type="ECO:0000256" key="6">
    <source>
        <dbReference type="ARBA" id="ARBA00022692"/>
    </source>
</evidence>
<dbReference type="SUPFAM" id="SSF55874">
    <property type="entry name" value="ATPase domain of HSP90 chaperone/DNA topoisomerase II/histidine kinase"/>
    <property type="match status" value="1"/>
</dbReference>